<dbReference type="PANTHER" id="PTHR43818:SF11">
    <property type="entry name" value="BCDNA.GH03377"/>
    <property type="match status" value="1"/>
</dbReference>
<dbReference type="InterPro" id="IPR055170">
    <property type="entry name" value="GFO_IDH_MocA-like_dom"/>
</dbReference>
<dbReference type="Pfam" id="PF22725">
    <property type="entry name" value="GFO_IDH_MocA_C3"/>
    <property type="match status" value="1"/>
</dbReference>
<dbReference type="PANTHER" id="PTHR43818">
    <property type="entry name" value="BCDNA.GH03377"/>
    <property type="match status" value="1"/>
</dbReference>
<dbReference type="SUPFAM" id="SSF55347">
    <property type="entry name" value="Glyceraldehyde-3-phosphate dehydrogenase-like, C-terminal domain"/>
    <property type="match status" value="1"/>
</dbReference>
<dbReference type="AlphaFoldDB" id="A0A7M4DJY8"/>
<keyword evidence="2" id="KW-0520">NAD</keyword>
<dbReference type="Gene3D" id="3.30.360.10">
    <property type="entry name" value="Dihydrodipicolinate Reductase, domain 2"/>
    <property type="match status" value="1"/>
</dbReference>
<dbReference type="EMBL" id="CACRYJ010000034">
    <property type="protein sequence ID" value="VZO37375.1"/>
    <property type="molecule type" value="Genomic_DNA"/>
</dbReference>
<dbReference type="InterPro" id="IPR036291">
    <property type="entry name" value="NAD(P)-bd_dom_sf"/>
</dbReference>
<dbReference type="SUPFAM" id="SSF51735">
    <property type="entry name" value="NAD(P)-binding Rossmann-fold domains"/>
    <property type="match status" value="1"/>
</dbReference>
<dbReference type="GO" id="GO:0000166">
    <property type="term" value="F:nucleotide binding"/>
    <property type="evidence" value="ECO:0007669"/>
    <property type="project" value="InterPro"/>
</dbReference>
<dbReference type="InterPro" id="IPR000683">
    <property type="entry name" value="Gfo/Idh/MocA-like_OxRdtase_N"/>
</dbReference>
<evidence type="ECO:0000313" key="5">
    <source>
        <dbReference type="EMBL" id="VZO37375.1"/>
    </source>
</evidence>
<keyword evidence="1 5" id="KW-0560">Oxidoreductase</keyword>
<dbReference type="InterPro" id="IPR050463">
    <property type="entry name" value="Gfo/Idh/MocA_oxidrdct_glycsds"/>
</dbReference>
<evidence type="ECO:0000313" key="6">
    <source>
        <dbReference type="Proteomes" id="UP000419743"/>
    </source>
</evidence>
<feature type="domain" description="GFO/IDH/MocA-like oxidoreductase" evidence="4">
    <location>
        <begin position="141"/>
        <end position="274"/>
    </location>
</feature>
<evidence type="ECO:0000256" key="2">
    <source>
        <dbReference type="ARBA" id="ARBA00023027"/>
    </source>
</evidence>
<evidence type="ECO:0000259" key="3">
    <source>
        <dbReference type="Pfam" id="PF01408"/>
    </source>
</evidence>
<sequence>MSESAVRAVRTGRVGVGIIGAGVISTQYLTNLTKFADLEVLFVADLDVERARAKADEFGVPGSGTVAELLAVDAIEIVINLTIPAVHVAVGEQIIAAGKHQWSEKPLALDRESGRRLLESAAAAGLRVACAPDTILGAGLQTAQRTLLEGRIGTPLNGLVLLQSPGPESWHPSPEFLFDVGAGPLFDIGPYYLTALVQLLGPIARVSATSSTARTTRVIGSGPKAGTEFPVNVPTHHGALIEFVGGAAAQTTFSFESVRKRTLIEVAGTTGTLEVPNPNTFDDSGHLWLPGADEAVEVPPVGSTYGRGSGALELARAIRAGVPERASGELAYHVLDAMISIAESALWHKPVELESSAAAPAPLPEGWDPAAPTL</sequence>
<organism evidence="5 6">
    <name type="scientific">Occultella aeris</name>
    <dbReference type="NCBI Taxonomy" id="2761496"/>
    <lineage>
        <taxon>Bacteria</taxon>
        <taxon>Bacillati</taxon>
        <taxon>Actinomycetota</taxon>
        <taxon>Actinomycetes</taxon>
        <taxon>Micrococcales</taxon>
        <taxon>Ruaniaceae</taxon>
        <taxon>Occultella</taxon>
    </lineage>
</organism>
<keyword evidence="6" id="KW-1185">Reference proteome</keyword>
<comment type="caution">
    <text evidence="5">The sequence shown here is derived from an EMBL/GenBank/DDBJ whole genome shotgun (WGS) entry which is preliminary data.</text>
</comment>
<protein>
    <submittedName>
        <fullName evidence="5">1,5-anhydro-D-fructose reductase</fullName>
        <ecNumber evidence="5">1.1.1.292</ecNumber>
    </submittedName>
</protein>
<proteinExistence type="predicted"/>
<name>A0A7M4DJY8_9MICO</name>
<accession>A0A7M4DJY8</accession>
<reference evidence="5 6" key="1">
    <citation type="submission" date="2019-11" db="EMBL/GenBank/DDBJ databases">
        <authorList>
            <person name="Criscuolo A."/>
        </authorList>
    </citation>
    <scope>NUCLEOTIDE SEQUENCE [LARGE SCALE GENOMIC DNA]</scope>
    <source>
        <strain evidence="5">CIP111667</strain>
    </source>
</reference>
<dbReference type="EC" id="1.1.1.292" evidence="5"/>
<feature type="domain" description="Gfo/Idh/MocA-like oxidoreductase N-terminal" evidence="3">
    <location>
        <begin position="15"/>
        <end position="129"/>
    </location>
</feature>
<dbReference type="Pfam" id="PF01408">
    <property type="entry name" value="GFO_IDH_MocA"/>
    <property type="match status" value="1"/>
</dbReference>
<dbReference type="GO" id="GO:0033712">
    <property type="term" value="F:1,5-anhydro-D-fructose reductase (1,5-anhydro-D-mannitol-forming) activity"/>
    <property type="evidence" value="ECO:0007669"/>
    <property type="project" value="UniProtKB-EC"/>
</dbReference>
<dbReference type="Gene3D" id="3.40.50.720">
    <property type="entry name" value="NAD(P)-binding Rossmann-like Domain"/>
    <property type="match status" value="1"/>
</dbReference>
<dbReference type="RefSeq" id="WP_156741206.1">
    <property type="nucleotide sequence ID" value="NZ_CACRYJ010000034.1"/>
</dbReference>
<evidence type="ECO:0000256" key="1">
    <source>
        <dbReference type="ARBA" id="ARBA00023002"/>
    </source>
</evidence>
<evidence type="ECO:0000259" key="4">
    <source>
        <dbReference type="Pfam" id="PF22725"/>
    </source>
</evidence>
<dbReference type="Proteomes" id="UP000419743">
    <property type="component" value="Unassembled WGS sequence"/>
</dbReference>
<gene>
    <name evidence="5" type="primary">afr_10</name>
    <name evidence="5" type="ORF">HALOF300_02450</name>
</gene>